<evidence type="ECO:0000313" key="2">
    <source>
        <dbReference type="EMBL" id="CEJ90853.1"/>
    </source>
</evidence>
<keyword evidence="3" id="KW-1185">Reference proteome</keyword>
<dbReference type="EMBL" id="CDHN01000003">
    <property type="protein sequence ID" value="CEJ90853.1"/>
    <property type="molecule type" value="Genomic_DNA"/>
</dbReference>
<feature type="region of interest" description="Disordered" evidence="1">
    <location>
        <begin position="117"/>
        <end position="145"/>
    </location>
</feature>
<reference evidence="2 3" key="1">
    <citation type="journal article" date="2015" name="Genome Announc.">
        <title>Draft Genome Sequence and Gene Annotation of the Entomopathogenic Fungus Verticillium hemipterigenum.</title>
        <authorList>
            <person name="Horn F."/>
            <person name="Habel A."/>
            <person name="Scharf D.H."/>
            <person name="Dworschak J."/>
            <person name="Brakhage A.A."/>
            <person name="Guthke R."/>
            <person name="Hertweck C."/>
            <person name="Linde J."/>
        </authorList>
    </citation>
    <scope>NUCLEOTIDE SEQUENCE [LARGE SCALE GENOMIC DNA]</scope>
</reference>
<gene>
    <name evidence="2" type="ORF">VHEMI06607</name>
</gene>
<name>A0A0A1TJV2_9HYPO</name>
<dbReference type="HOGENOM" id="CLU_098344_0_0_1"/>
<proteinExistence type="predicted"/>
<dbReference type="OrthoDB" id="5226162at2759"/>
<evidence type="ECO:0000256" key="1">
    <source>
        <dbReference type="SAM" id="MobiDB-lite"/>
    </source>
</evidence>
<accession>A0A0A1TJV2</accession>
<evidence type="ECO:0000313" key="3">
    <source>
        <dbReference type="Proteomes" id="UP000039046"/>
    </source>
</evidence>
<protein>
    <submittedName>
        <fullName evidence="2">Uncharacterized protein</fullName>
    </submittedName>
</protein>
<dbReference type="AlphaFoldDB" id="A0A0A1TJV2"/>
<sequence>MHVLSIAHRRKSSKARDLHIRKVSFSGCSIGSGCSFESNSSTFTMVGPWHARTPSSGSFDPLRSHPIIQAPPRLQDRAMLRPTSSDSAQMTTFYNDQESEDEYKGYPISVFDFDDDDESIYDESTPMELPPLASPSDHSDSDDEPSEYFFLDLAKRPALPRSRWSESTIQTIQHLTPSISNAGTPVPIEQAIAVPLPRLQLPNFSYKRNTVPKRPTIKPSGSVEDLMKRSNWKRRGIVFHNDGVDDTVCIPGVAA</sequence>
<organism evidence="2 3">
    <name type="scientific">[Torrubiella] hemipterigena</name>
    <dbReference type="NCBI Taxonomy" id="1531966"/>
    <lineage>
        <taxon>Eukaryota</taxon>
        <taxon>Fungi</taxon>
        <taxon>Dikarya</taxon>
        <taxon>Ascomycota</taxon>
        <taxon>Pezizomycotina</taxon>
        <taxon>Sordariomycetes</taxon>
        <taxon>Hypocreomycetidae</taxon>
        <taxon>Hypocreales</taxon>
        <taxon>Clavicipitaceae</taxon>
        <taxon>Clavicipitaceae incertae sedis</taxon>
        <taxon>'Torrubiella' clade</taxon>
    </lineage>
</organism>
<dbReference type="Proteomes" id="UP000039046">
    <property type="component" value="Unassembled WGS sequence"/>
</dbReference>